<accession>A0AAW9MPR8</accession>
<evidence type="ECO:0000259" key="8">
    <source>
        <dbReference type="PROSITE" id="PS50110"/>
    </source>
</evidence>
<evidence type="ECO:0000256" key="3">
    <source>
        <dbReference type="ARBA" id="ARBA00023015"/>
    </source>
</evidence>
<feature type="domain" description="OmpR/PhoB-type" evidence="9">
    <location>
        <begin position="126"/>
        <end position="227"/>
    </location>
</feature>
<keyword evidence="1 6" id="KW-0597">Phosphoprotein</keyword>
<feature type="modified residue" description="4-aspartylphosphate" evidence="6">
    <location>
        <position position="53"/>
    </location>
</feature>
<dbReference type="PANTHER" id="PTHR48111:SF54">
    <property type="entry name" value="STAGE 0 SPORULATION PROTEIN A HOMOLOG"/>
    <property type="match status" value="1"/>
</dbReference>
<dbReference type="InterPro" id="IPR036388">
    <property type="entry name" value="WH-like_DNA-bd_sf"/>
</dbReference>
<dbReference type="Pfam" id="PF00486">
    <property type="entry name" value="Trans_reg_C"/>
    <property type="match status" value="1"/>
</dbReference>
<dbReference type="PROSITE" id="PS50110">
    <property type="entry name" value="RESPONSE_REGULATORY"/>
    <property type="match status" value="1"/>
</dbReference>
<dbReference type="GO" id="GO:0000976">
    <property type="term" value="F:transcription cis-regulatory region binding"/>
    <property type="evidence" value="ECO:0007669"/>
    <property type="project" value="TreeGrafter"/>
</dbReference>
<protein>
    <submittedName>
        <fullName evidence="10">Response regulator transcription factor</fullName>
    </submittedName>
</protein>
<evidence type="ECO:0000256" key="1">
    <source>
        <dbReference type="ARBA" id="ARBA00022553"/>
    </source>
</evidence>
<evidence type="ECO:0000256" key="5">
    <source>
        <dbReference type="ARBA" id="ARBA00023163"/>
    </source>
</evidence>
<dbReference type="InterPro" id="IPR001789">
    <property type="entry name" value="Sig_transdc_resp-reg_receiver"/>
</dbReference>
<dbReference type="InterPro" id="IPR011006">
    <property type="entry name" value="CheY-like_superfamily"/>
</dbReference>
<dbReference type="GO" id="GO:0032993">
    <property type="term" value="C:protein-DNA complex"/>
    <property type="evidence" value="ECO:0007669"/>
    <property type="project" value="TreeGrafter"/>
</dbReference>
<evidence type="ECO:0000313" key="11">
    <source>
        <dbReference type="Proteomes" id="UP001357733"/>
    </source>
</evidence>
<evidence type="ECO:0000256" key="6">
    <source>
        <dbReference type="PROSITE-ProRule" id="PRU00169"/>
    </source>
</evidence>
<proteinExistence type="predicted"/>
<sequence length="228" mass="26691">MNRKILLIEDEMSIRKFTKINLEREDFQVYEAETGEKGIEICDSVNIDIIILDIMLPGIDGYEVCRIIRKKYPKIGIIMLTAKMQDVDKIIGLEAGTDDYMIKPFNPKELILRIKSLIRRFNQEDDDVETVEDGPFKLDIYSRSFYKNNKEIELTPTELSLITTFMINPGKAFSRNELLDITWGEDYVGESKIVDVNIRRIRTKIEDNPSHPEYLETVWGVGYRWKQK</sequence>
<keyword evidence="4 7" id="KW-0238">DNA-binding</keyword>
<dbReference type="SMART" id="SM00862">
    <property type="entry name" value="Trans_reg_C"/>
    <property type="match status" value="1"/>
</dbReference>
<dbReference type="Proteomes" id="UP001357733">
    <property type="component" value="Unassembled WGS sequence"/>
</dbReference>
<evidence type="ECO:0000256" key="2">
    <source>
        <dbReference type="ARBA" id="ARBA00023012"/>
    </source>
</evidence>
<keyword evidence="3" id="KW-0805">Transcription regulation</keyword>
<comment type="caution">
    <text evidence="10">The sequence shown here is derived from an EMBL/GenBank/DDBJ whole genome shotgun (WGS) entry which is preliminary data.</text>
</comment>
<dbReference type="Gene3D" id="1.10.10.10">
    <property type="entry name" value="Winged helix-like DNA-binding domain superfamily/Winged helix DNA-binding domain"/>
    <property type="match status" value="1"/>
</dbReference>
<evidence type="ECO:0000256" key="7">
    <source>
        <dbReference type="PROSITE-ProRule" id="PRU01091"/>
    </source>
</evidence>
<dbReference type="Pfam" id="PF00072">
    <property type="entry name" value="Response_reg"/>
    <property type="match status" value="1"/>
</dbReference>
<evidence type="ECO:0000313" key="10">
    <source>
        <dbReference type="EMBL" id="MEB3429533.1"/>
    </source>
</evidence>
<feature type="DNA-binding region" description="OmpR/PhoB-type" evidence="7">
    <location>
        <begin position="126"/>
        <end position="227"/>
    </location>
</feature>
<dbReference type="FunFam" id="1.10.10.10:FF:000018">
    <property type="entry name" value="DNA-binding response regulator ResD"/>
    <property type="match status" value="1"/>
</dbReference>
<evidence type="ECO:0000259" key="9">
    <source>
        <dbReference type="PROSITE" id="PS51755"/>
    </source>
</evidence>
<dbReference type="AlphaFoldDB" id="A0AAW9MPR8"/>
<keyword evidence="11" id="KW-1185">Reference proteome</keyword>
<dbReference type="PANTHER" id="PTHR48111">
    <property type="entry name" value="REGULATOR OF RPOS"/>
    <property type="match status" value="1"/>
</dbReference>
<dbReference type="SMART" id="SM00448">
    <property type="entry name" value="REC"/>
    <property type="match status" value="1"/>
</dbReference>
<name>A0AAW9MPR8_9FIRM</name>
<dbReference type="GO" id="GO:0006355">
    <property type="term" value="P:regulation of DNA-templated transcription"/>
    <property type="evidence" value="ECO:0007669"/>
    <property type="project" value="InterPro"/>
</dbReference>
<keyword evidence="2" id="KW-0902">Two-component regulatory system</keyword>
<dbReference type="Gene3D" id="6.10.250.690">
    <property type="match status" value="1"/>
</dbReference>
<evidence type="ECO:0000256" key="4">
    <source>
        <dbReference type="ARBA" id="ARBA00023125"/>
    </source>
</evidence>
<reference evidence="10 11" key="1">
    <citation type="submission" date="2024-01" db="EMBL/GenBank/DDBJ databases">
        <title>Complete genome sequence of Citroniella saccharovorans strain M6.X9, isolated from human fecal sample.</title>
        <authorList>
            <person name="Cheng G."/>
            <person name="Westerholm M."/>
            <person name="Schnurer A."/>
        </authorList>
    </citation>
    <scope>NUCLEOTIDE SEQUENCE [LARGE SCALE GENOMIC DNA]</scope>
    <source>
        <strain evidence="10 11">DSM 29873</strain>
    </source>
</reference>
<dbReference type="Gene3D" id="3.40.50.2300">
    <property type="match status" value="1"/>
</dbReference>
<dbReference type="GO" id="GO:0000156">
    <property type="term" value="F:phosphorelay response regulator activity"/>
    <property type="evidence" value="ECO:0007669"/>
    <property type="project" value="TreeGrafter"/>
</dbReference>
<gene>
    <name evidence="10" type="ORF">VLK81_05830</name>
</gene>
<dbReference type="PROSITE" id="PS51755">
    <property type="entry name" value="OMPR_PHOB"/>
    <property type="match status" value="1"/>
</dbReference>
<organism evidence="10 11">
    <name type="scientific">Citroniella saccharovorans</name>
    <dbReference type="NCBI Taxonomy" id="2053367"/>
    <lineage>
        <taxon>Bacteria</taxon>
        <taxon>Bacillati</taxon>
        <taxon>Bacillota</taxon>
        <taxon>Tissierellia</taxon>
        <taxon>Tissierellales</taxon>
        <taxon>Peptoniphilaceae</taxon>
        <taxon>Citroniella</taxon>
    </lineage>
</organism>
<dbReference type="EMBL" id="JAYKOT010000003">
    <property type="protein sequence ID" value="MEB3429533.1"/>
    <property type="molecule type" value="Genomic_DNA"/>
</dbReference>
<feature type="domain" description="Response regulatory" evidence="8">
    <location>
        <begin position="4"/>
        <end position="118"/>
    </location>
</feature>
<dbReference type="SUPFAM" id="SSF52172">
    <property type="entry name" value="CheY-like"/>
    <property type="match status" value="1"/>
</dbReference>
<dbReference type="InterPro" id="IPR039420">
    <property type="entry name" value="WalR-like"/>
</dbReference>
<dbReference type="FunFam" id="3.40.50.2300:FF:000001">
    <property type="entry name" value="DNA-binding response regulator PhoB"/>
    <property type="match status" value="1"/>
</dbReference>
<dbReference type="CDD" id="cd00383">
    <property type="entry name" value="trans_reg_C"/>
    <property type="match status" value="1"/>
</dbReference>
<keyword evidence="5" id="KW-0804">Transcription</keyword>
<dbReference type="InterPro" id="IPR001867">
    <property type="entry name" value="OmpR/PhoB-type_DNA-bd"/>
</dbReference>
<dbReference type="GO" id="GO:0005829">
    <property type="term" value="C:cytosol"/>
    <property type="evidence" value="ECO:0007669"/>
    <property type="project" value="TreeGrafter"/>
</dbReference>
<dbReference type="RefSeq" id="WP_324619718.1">
    <property type="nucleotide sequence ID" value="NZ_JAYKOT010000003.1"/>
</dbReference>